<dbReference type="HOGENOM" id="CLU_140900_0_0_4"/>
<dbReference type="AlphaFoldDB" id="W0PEF4"/>
<dbReference type="InterPro" id="IPR025528">
    <property type="entry name" value="BrnA_antitoxin"/>
</dbReference>
<accession>W0PEF4</accession>
<dbReference type="Proteomes" id="UP000019095">
    <property type="component" value="Chromosome"/>
</dbReference>
<gene>
    <name evidence="1" type="ORF">MIM_c32300</name>
</gene>
<organism evidence="1 2">
    <name type="scientific">Advenella mimigardefordensis (strain DSM 17166 / LMG 22922 / DPN7)</name>
    <dbReference type="NCBI Taxonomy" id="1247726"/>
    <lineage>
        <taxon>Bacteria</taxon>
        <taxon>Pseudomonadati</taxon>
        <taxon>Pseudomonadota</taxon>
        <taxon>Betaproteobacteria</taxon>
        <taxon>Burkholderiales</taxon>
        <taxon>Alcaligenaceae</taxon>
    </lineage>
</organism>
<dbReference type="PATRIC" id="fig|1247726.3.peg.3574"/>
<dbReference type="eggNOG" id="COG3514">
    <property type="taxonomic scope" value="Bacteria"/>
</dbReference>
<name>W0PEF4_ADVMD</name>
<keyword evidence="2" id="KW-1185">Reference proteome</keyword>
<dbReference type="EMBL" id="CP003915">
    <property type="protein sequence ID" value="AHG65294.1"/>
    <property type="molecule type" value="Genomic_DNA"/>
</dbReference>
<sequence length="99" mass="11316">MVKHKLKTIVPMQEEDEAIERGIDQDPDTFDPRDGFEHLKPVKLNLRGRPVGSGQKTQLTVRLDNDIISSFKATGSGWQTRLNDALKDWLKHHRPSELS</sequence>
<reference evidence="1 2" key="1">
    <citation type="journal article" date="2014" name="Microbiology">
        <title>Unravelling the complete genome sequence of Advenella mimigardefordensis strain DPN7T and novel insights in the catabolism of the xenobiotic polythioester precursor 3,3'-dithiodipropionate.</title>
        <authorList>
            <person name="Wubbeler J.H."/>
            <person name="Hiessl S."/>
            <person name="Schuldes J."/>
            <person name="Thurmer A."/>
            <person name="Daniel R."/>
            <person name="Steinbuchel A."/>
        </authorList>
    </citation>
    <scope>NUCLEOTIDE SEQUENCE [LARGE SCALE GENOMIC DNA]</scope>
    <source>
        <strain evidence="2">DSM 17166 / LMG 22922 / DPN7</strain>
    </source>
</reference>
<evidence type="ECO:0000313" key="2">
    <source>
        <dbReference type="Proteomes" id="UP000019095"/>
    </source>
</evidence>
<dbReference type="OrthoDB" id="9796641at2"/>
<dbReference type="KEGG" id="amim:MIM_c32300"/>
<dbReference type="Pfam" id="PF14384">
    <property type="entry name" value="BrnA_antitoxin"/>
    <property type="match status" value="1"/>
</dbReference>
<evidence type="ECO:0000313" key="1">
    <source>
        <dbReference type="EMBL" id="AHG65294.1"/>
    </source>
</evidence>
<protein>
    <recommendedName>
        <fullName evidence="3">BrnA antitoxin of type II toxin-antitoxin system</fullName>
    </recommendedName>
</protein>
<proteinExistence type="predicted"/>
<evidence type="ECO:0008006" key="3">
    <source>
        <dbReference type="Google" id="ProtNLM"/>
    </source>
</evidence>